<organism evidence="1 2">
    <name type="scientific">Aspergillus leporis</name>
    <dbReference type="NCBI Taxonomy" id="41062"/>
    <lineage>
        <taxon>Eukaryota</taxon>
        <taxon>Fungi</taxon>
        <taxon>Dikarya</taxon>
        <taxon>Ascomycota</taxon>
        <taxon>Pezizomycotina</taxon>
        <taxon>Eurotiomycetes</taxon>
        <taxon>Eurotiomycetidae</taxon>
        <taxon>Eurotiales</taxon>
        <taxon>Aspergillaceae</taxon>
        <taxon>Aspergillus</taxon>
        <taxon>Aspergillus subgen. Circumdati</taxon>
    </lineage>
</organism>
<gene>
    <name evidence="1" type="ORF">BDV29DRAFT_183766</name>
</gene>
<evidence type="ECO:0000313" key="2">
    <source>
        <dbReference type="Proteomes" id="UP000326565"/>
    </source>
</evidence>
<name>A0A5N5WPD5_9EURO</name>
<dbReference type="OrthoDB" id="4500356at2759"/>
<dbReference type="AlphaFoldDB" id="A0A5N5WPD5"/>
<sequence>MPALYDIPLTRHLETSANIICSMNCRSPIMHDPECAASPGQEKTLPVPLSHYDHSFILPPLIDCDWVRNSSRGPSTYWNRTPSWKSPGLSRNRHEWGTHKGLDKDALSSLQEYCSSFDEVRLLKRGLQRLE</sequence>
<accession>A0A5N5WPD5</accession>
<reference evidence="1 2" key="1">
    <citation type="submission" date="2019-04" db="EMBL/GenBank/DDBJ databases">
        <title>Friends and foes A comparative genomics study of 23 Aspergillus species from section Flavi.</title>
        <authorList>
            <consortium name="DOE Joint Genome Institute"/>
            <person name="Kjaerbolling I."/>
            <person name="Vesth T."/>
            <person name="Frisvad J.C."/>
            <person name="Nybo J.L."/>
            <person name="Theobald S."/>
            <person name="Kildgaard S."/>
            <person name="Isbrandt T."/>
            <person name="Kuo A."/>
            <person name="Sato A."/>
            <person name="Lyhne E.K."/>
            <person name="Kogle M.E."/>
            <person name="Wiebenga A."/>
            <person name="Kun R.S."/>
            <person name="Lubbers R.J."/>
            <person name="Makela M.R."/>
            <person name="Barry K."/>
            <person name="Chovatia M."/>
            <person name="Clum A."/>
            <person name="Daum C."/>
            <person name="Haridas S."/>
            <person name="He G."/>
            <person name="LaButti K."/>
            <person name="Lipzen A."/>
            <person name="Mondo S."/>
            <person name="Riley R."/>
            <person name="Salamov A."/>
            <person name="Simmons B.A."/>
            <person name="Magnuson J.K."/>
            <person name="Henrissat B."/>
            <person name="Mortensen U.H."/>
            <person name="Larsen T.O."/>
            <person name="Devries R.P."/>
            <person name="Grigoriev I.V."/>
            <person name="Machida M."/>
            <person name="Baker S.E."/>
            <person name="Andersen M.R."/>
        </authorList>
    </citation>
    <scope>NUCLEOTIDE SEQUENCE [LARGE SCALE GENOMIC DNA]</scope>
    <source>
        <strain evidence="1 2">CBS 151.66</strain>
    </source>
</reference>
<evidence type="ECO:0000313" key="1">
    <source>
        <dbReference type="EMBL" id="KAB8068912.1"/>
    </source>
</evidence>
<proteinExistence type="predicted"/>
<dbReference type="EMBL" id="ML732367">
    <property type="protein sequence ID" value="KAB8068912.1"/>
    <property type="molecule type" value="Genomic_DNA"/>
</dbReference>
<protein>
    <submittedName>
        <fullName evidence="1">Uncharacterized protein</fullName>
    </submittedName>
</protein>
<dbReference type="Proteomes" id="UP000326565">
    <property type="component" value="Unassembled WGS sequence"/>
</dbReference>
<keyword evidence="2" id="KW-1185">Reference proteome</keyword>